<dbReference type="KEGG" id="lsd:EMK97_00985"/>
<proteinExistence type="predicted"/>
<dbReference type="Gene3D" id="1.20.1640.10">
    <property type="entry name" value="Multidrug efflux transporter AcrB transmembrane domain"/>
    <property type="match status" value="2"/>
</dbReference>
<dbReference type="Gene3D" id="3.30.70.1440">
    <property type="entry name" value="Multidrug efflux transporter AcrB pore domain"/>
    <property type="match status" value="1"/>
</dbReference>
<accession>A0A4P6P4Z0</accession>
<feature type="transmembrane region" description="Helical" evidence="1">
    <location>
        <begin position="12"/>
        <end position="31"/>
    </location>
</feature>
<dbReference type="Gene3D" id="3.30.2090.10">
    <property type="entry name" value="Multidrug efflux transporter AcrB TolC docking domain, DN and DC subdomains"/>
    <property type="match status" value="2"/>
</dbReference>
<name>A0A4P6P4Z0_9GAMM</name>
<feature type="transmembrane region" description="Helical" evidence="1">
    <location>
        <begin position="862"/>
        <end position="881"/>
    </location>
</feature>
<feature type="transmembrane region" description="Helical" evidence="1">
    <location>
        <begin position="457"/>
        <end position="476"/>
    </location>
</feature>
<feature type="transmembrane region" description="Helical" evidence="1">
    <location>
        <begin position="526"/>
        <end position="548"/>
    </location>
</feature>
<evidence type="ECO:0000313" key="2">
    <source>
        <dbReference type="EMBL" id="QBG34412.1"/>
    </source>
</evidence>
<dbReference type="Pfam" id="PF00873">
    <property type="entry name" value="ACR_tran"/>
    <property type="match status" value="1"/>
</dbReference>
<feature type="transmembrane region" description="Helical" evidence="1">
    <location>
        <begin position="888"/>
        <end position="908"/>
    </location>
</feature>
<protein>
    <submittedName>
        <fullName evidence="2">Efflux RND transporter permease subunit</fullName>
    </submittedName>
</protein>
<reference evidence="2 3" key="1">
    <citation type="submission" date="2018-12" db="EMBL/GenBank/DDBJ databases">
        <title>Complete genome of Litorilituus sediminis.</title>
        <authorList>
            <person name="Liu A."/>
            <person name="Rong J."/>
        </authorList>
    </citation>
    <scope>NUCLEOTIDE SEQUENCE [LARGE SCALE GENOMIC DNA]</scope>
    <source>
        <strain evidence="2 3">JCM 17549</strain>
    </source>
</reference>
<dbReference type="OrthoDB" id="5287122at2"/>
<dbReference type="SUPFAM" id="SSF82866">
    <property type="entry name" value="Multidrug efflux transporter AcrB transmembrane domain"/>
    <property type="match status" value="2"/>
</dbReference>
<dbReference type="Proteomes" id="UP000290244">
    <property type="component" value="Chromosome"/>
</dbReference>
<sequence>MIAWFAKNHVAANLLMITILMVGILSVKTRIPLEVFPEFESEVISVTVSLRGATPEDVEQGVAIRIEEAVQDLEGIEKITSKSVEGSASVAIEAESGFSARELLADIKSRVDAINTFPVDAENPIIALQQRKREVLSVTIASIYSEKEIKEFAEQVRDDLLRLPEVTQVSLDAVRDYEITIAVEQNKLREFGLTLSDIATAINASSVDMSAGNIRTDGGDILVRTKGQAYRKDEFDNIVIKTHTDGNIIKLADVAQLTDGFEENPLRARFNGQQAALIEVYRIGNQSAISVADAVKDYIEKRQQDLPEGYSLSYWDDDSQVVKARLNTLISNALQGGFLVLLLLTLFLRPSIAFWVSVGIPISFMGAFIVMPFFGISLNVMSLFGFILVLGIVVDDAIVTGENVYRHLQTSETGEQAAIRGTQEVATPVTFGILTTVAAFLPLAYIEGHRGNMFAQIPVIVIPVLIFSLIESKFVLPSHLKHLKLRKEKAKQSRFSVWQQKFADGFERSILKYYQPLLEKALAHRLLTLSLFIGVFIVMLAFITSGWMRFTFMPRIPSETVRASLTMPVGTSYDVVDLYVVKMASAAKQLQKQYKNGEDESLILNILAITGGRGGSNKGQVRFEIQPAEKNISGISSSQIVREWRKLIGPLPGAESVTFRAEFGRGGDPIDVQLAASDLEQLKLAATEVKQQIATYATTFEISDSLSDGKEELQIELTEQGYAMGMTRTSVLRQVRDAFFGAEVQRIQRGRDDVRVMLRFPLEERLSIANLTDMLISTPSGGQVPLSHVATLTPGKSPSEIRRIDRYRTVNITADVDKEKTNMLVLNTDLENFLQALLLKYPGMTYTLEGEAREQAESFNSLAIGLVFVFFIIYCLLAIPFKSYLQPIIVMSVIPFGAIGAVIGHWIMGMNLTIMSMLGLMALIGVVVNDSLVLVDFINKTKAKTGSVLDSVVKAGQARFRPVMLTSLTTFIGLMPLLFEKETQAQFLIPMAVSLGFGIIFATFITLLLVPINYMLIEDVKSIFSSKSKKCESVAGVA</sequence>
<evidence type="ECO:0000313" key="3">
    <source>
        <dbReference type="Proteomes" id="UP000290244"/>
    </source>
</evidence>
<gene>
    <name evidence="2" type="ORF">EMK97_00985</name>
</gene>
<dbReference type="PANTHER" id="PTHR32063:SF33">
    <property type="entry name" value="RND SUPERFAMILY EFFLUX PUMP PERMEASE COMPONENT"/>
    <property type="match status" value="1"/>
</dbReference>
<organism evidence="2 3">
    <name type="scientific">Litorilituus sediminis</name>
    <dbReference type="NCBI Taxonomy" id="718192"/>
    <lineage>
        <taxon>Bacteria</taxon>
        <taxon>Pseudomonadati</taxon>
        <taxon>Pseudomonadota</taxon>
        <taxon>Gammaproteobacteria</taxon>
        <taxon>Alteromonadales</taxon>
        <taxon>Colwelliaceae</taxon>
        <taxon>Litorilituus</taxon>
    </lineage>
</organism>
<dbReference type="Gene3D" id="3.30.70.1320">
    <property type="entry name" value="Multidrug efflux transporter AcrB pore domain like"/>
    <property type="match status" value="1"/>
</dbReference>
<dbReference type="RefSeq" id="WP_130598593.1">
    <property type="nucleotide sequence ID" value="NZ_CP034759.1"/>
</dbReference>
<keyword evidence="1" id="KW-0812">Transmembrane</keyword>
<dbReference type="AlphaFoldDB" id="A0A4P6P4Z0"/>
<dbReference type="EMBL" id="CP034759">
    <property type="protein sequence ID" value="QBG34412.1"/>
    <property type="molecule type" value="Genomic_DNA"/>
</dbReference>
<evidence type="ECO:0000256" key="1">
    <source>
        <dbReference type="SAM" id="Phobius"/>
    </source>
</evidence>
<dbReference type="SUPFAM" id="SSF82693">
    <property type="entry name" value="Multidrug efflux transporter AcrB pore domain, PN1, PN2, PC1 and PC2 subdomains"/>
    <property type="match status" value="2"/>
</dbReference>
<dbReference type="SUPFAM" id="SSF82714">
    <property type="entry name" value="Multidrug efflux transporter AcrB TolC docking domain, DN and DC subdomains"/>
    <property type="match status" value="2"/>
</dbReference>
<feature type="transmembrane region" description="Helical" evidence="1">
    <location>
        <begin position="991"/>
        <end position="1017"/>
    </location>
</feature>
<dbReference type="GO" id="GO:0005886">
    <property type="term" value="C:plasma membrane"/>
    <property type="evidence" value="ECO:0007669"/>
    <property type="project" value="TreeGrafter"/>
</dbReference>
<dbReference type="InterPro" id="IPR027463">
    <property type="entry name" value="AcrB_DN_DC_subdom"/>
</dbReference>
<dbReference type="Gene3D" id="3.30.70.1430">
    <property type="entry name" value="Multidrug efflux transporter AcrB pore domain"/>
    <property type="match status" value="2"/>
</dbReference>
<feature type="transmembrane region" description="Helical" evidence="1">
    <location>
        <begin position="914"/>
        <end position="939"/>
    </location>
</feature>
<dbReference type="PRINTS" id="PR00702">
    <property type="entry name" value="ACRIFLAVINRP"/>
</dbReference>
<keyword evidence="1" id="KW-0472">Membrane</keyword>
<feature type="transmembrane region" description="Helical" evidence="1">
    <location>
        <begin position="960"/>
        <end position="979"/>
    </location>
</feature>
<feature type="transmembrane region" description="Helical" evidence="1">
    <location>
        <begin position="329"/>
        <end position="347"/>
    </location>
</feature>
<keyword evidence="1" id="KW-1133">Transmembrane helix</keyword>
<feature type="transmembrane region" description="Helical" evidence="1">
    <location>
        <begin position="425"/>
        <end position="445"/>
    </location>
</feature>
<dbReference type="PANTHER" id="PTHR32063">
    <property type="match status" value="1"/>
</dbReference>
<keyword evidence="3" id="KW-1185">Reference proteome</keyword>
<dbReference type="InterPro" id="IPR001036">
    <property type="entry name" value="Acrflvin-R"/>
</dbReference>
<dbReference type="GO" id="GO:0042910">
    <property type="term" value="F:xenobiotic transmembrane transporter activity"/>
    <property type="evidence" value="ECO:0007669"/>
    <property type="project" value="TreeGrafter"/>
</dbReference>